<name>N1MMC1_9SPHN</name>
<dbReference type="InterPro" id="IPR004183">
    <property type="entry name" value="Xdiol_dOase_suB"/>
</dbReference>
<proteinExistence type="inferred from homology"/>
<dbReference type="SUPFAM" id="SSF53213">
    <property type="entry name" value="LigB-like"/>
    <property type="match status" value="1"/>
</dbReference>
<evidence type="ECO:0000313" key="8">
    <source>
        <dbReference type="Proteomes" id="UP000013201"/>
    </source>
</evidence>
<comment type="similarity">
    <text evidence="2">Belongs to the DODA-type extradiol aromatic ring-opening dioxygenase family.</text>
</comment>
<keyword evidence="5" id="KW-0560">Oxidoreductase</keyword>
<reference evidence="7 8" key="1">
    <citation type="submission" date="2013-03" db="EMBL/GenBank/DDBJ databases">
        <authorList>
            <person name="Le V."/>
        </authorList>
    </citation>
    <scope>NUCLEOTIDE SEQUENCE [LARGE SCALE GENOMIC DNA]</scope>
    <source>
        <strain evidence="7 8">BiD32</strain>
    </source>
</reference>
<accession>N1MMC1</accession>
<feature type="domain" description="Extradiol ring-cleavage dioxygenase class III enzyme subunit B" evidence="6">
    <location>
        <begin position="36"/>
        <end position="246"/>
    </location>
</feature>
<dbReference type="InterPro" id="IPR014436">
    <property type="entry name" value="Extradiol_dOase_DODA"/>
</dbReference>
<keyword evidence="3" id="KW-0479">Metal-binding</keyword>
<dbReference type="Proteomes" id="UP000013201">
    <property type="component" value="Unassembled WGS sequence"/>
</dbReference>
<dbReference type="EMBL" id="CAVK010000055">
    <property type="protein sequence ID" value="CCW16737.1"/>
    <property type="molecule type" value="Genomic_DNA"/>
</dbReference>
<evidence type="ECO:0000256" key="4">
    <source>
        <dbReference type="ARBA" id="ARBA00022833"/>
    </source>
</evidence>
<comment type="caution">
    <text evidence="7">The sequence shown here is derived from an EMBL/GenBank/DDBJ whole genome shotgun (WGS) entry which is preliminary data.</text>
</comment>
<evidence type="ECO:0000259" key="6">
    <source>
        <dbReference type="Pfam" id="PF02900"/>
    </source>
</evidence>
<dbReference type="PANTHER" id="PTHR30096:SF0">
    <property type="entry name" value="4,5-DOPA DIOXYGENASE EXTRADIOL-LIKE PROTEIN"/>
    <property type="match status" value="1"/>
</dbReference>
<keyword evidence="8" id="KW-1185">Reference proteome</keyword>
<evidence type="ECO:0000256" key="5">
    <source>
        <dbReference type="ARBA" id="ARBA00023002"/>
    </source>
</evidence>
<dbReference type="AlphaFoldDB" id="N1MMC1"/>
<dbReference type="CDD" id="cd07363">
    <property type="entry name" value="45_DOPA_Dioxygenase"/>
    <property type="match status" value="1"/>
</dbReference>
<reference evidence="8" key="2">
    <citation type="submission" date="2013-04" db="EMBL/GenBank/DDBJ databases">
        <title>Bisphenol A degrading Sphingobium sp. strain BiD32.</title>
        <authorList>
            <person name="Nielsen J.L."/>
            <person name="Zhou N.A."/>
            <person name="Kjeldal H."/>
        </authorList>
    </citation>
    <scope>NUCLEOTIDE SEQUENCE [LARGE SCALE GENOMIC DNA]</scope>
    <source>
        <strain evidence="8">BiD32</strain>
    </source>
</reference>
<gene>
    <name evidence="7" type="ORF">EBBID32_10750</name>
</gene>
<evidence type="ECO:0000256" key="3">
    <source>
        <dbReference type="ARBA" id="ARBA00022723"/>
    </source>
</evidence>
<dbReference type="GO" id="GO:0008270">
    <property type="term" value="F:zinc ion binding"/>
    <property type="evidence" value="ECO:0007669"/>
    <property type="project" value="InterPro"/>
</dbReference>
<dbReference type="PIRSF" id="PIRSF006157">
    <property type="entry name" value="Doxgns_DODA"/>
    <property type="match status" value="1"/>
</dbReference>
<sequence>MSEMLRPLFLSHGAPTLPFEDVAARDFLKHLPAALPRPRAILVVSAHWETRVPTVNAVESNRTIHDFAGFPEALYQLTYPAPGDPQLADRIVDLLAEAGLPSATDTARGLDHGAWVPLMLAWPDADIPVVQLSVQSQLGPGHHLEVGRAIAPLVEEGVLIVASGSFTHDLSSWRGQAGMAEPEWVTEFADWFDAALGEGRTCDLLAYRRLAPHAQRNHPTEEHLLPLFVALGAAGSGAPVQRLHASNTYGVLRMDAYAFGASTISTNQKGKQS</sequence>
<dbReference type="GO" id="GO:0008198">
    <property type="term" value="F:ferrous iron binding"/>
    <property type="evidence" value="ECO:0007669"/>
    <property type="project" value="InterPro"/>
</dbReference>
<dbReference type="GO" id="GO:0016702">
    <property type="term" value="F:oxidoreductase activity, acting on single donors with incorporation of molecular oxygen, incorporation of two atoms of oxygen"/>
    <property type="evidence" value="ECO:0007669"/>
    <property type="project" value="UniProtKB-ARBA"/>
</dbReference>
<dbReference type="PANTHER" id="PTHR30096">
    <property type="entry name" value="4,5-DOPA DIOXYGENASE EXTRADIOL-LIKE PROTEIN"/>
    <property type="match status" value="1"/>
</dbReference>
<dbReference type="Gene3D" id="3.40.830.10">
    <property type="entry name" value="LigB-like"/>
    <property type="match status" value="1"/>
</dbReference>
<comment type="cofactor">
    <cofactor evidence="1">
        <name>Zn(2+)</name>
        <dbReference type="ChEBI" id="CHEBI:29105"/>
    </cofactor>
</comment>
<organism evidence="7 8">
    <name type="scientific">Sphingobium indicum BiD32</name>
    <dbReference type="NCBI Taxonomy" id="1301087"/>
    <lineage>
        <taxon>Bacteria</taxon>
        <taxon>Pseudomonadati</taxon>
        <taxon>Pseudomonadota</taxon>
        <taxon>Alphaproteobacteria</taxon>
        <taxon>Sphingomonadales</taxon>
        <taxon>Sphingomonadaceae</taxon>
        <taxon>Sphingobium</taxon>
    </lineage>
</organism>
<evidence type="ECO:0000256" key="2">
    <source>
        <dbReference type="ARBA" id="ARBA00007581"/>
    </source>
</evidence>
<keyword evidence="4" id="KW-0862">Zinc</keyword>
<protein>
    <submittedName>
        <fullName evidence="7">Cytoplasmic protein</fullName>
    </submittedName>
</protein>
<dbReference type="Pfam" id="PF02900">
    <property type="entry name" value="LigB"/>
    <property type="match status" value="1"/>
</dbReference>
<evidence type="ECO:0000313" key="7">
    <source>
        <dbReference type="EMBL" id="CCW16737.1"/>
    </source>
</evidence>
<evidence type="ECO:0000256" key="1">
    <source>
        <dbReference type="ARBA" id="ARBA00001947"/>
    </source>
</evidence>